<proteinExistence type="predicted"/>
<organism evidence="1 2">
    <name type="scientific">Argiope bruennichi</name>
    <name type="common">Wasp spider</name>
    <name type="synonym">Aranea bruennichi</name>
    <dbReference type="NCBI Taxonomy" id="94029"/>
    <lineage>
        <taxon>Eukaryota</taxon>
        <taxon>Metazoa</taxon>
        <taxon>Ecdysozoa</taxon>
        <taxon>Arthropoda</taxon>
        <taxon>Chelicerata</taxon>
        <taxon>Arachnida</taxon>
        <taxon>Araneae</taxon>
        <taxon>Araneomorphae</taxon>
        <taxon>Entelegynae</taxon>
        <taxon>Araneoidea</taxon>
        <taxon>Araneidae</taxon>
        <taxon>Argiope</taxon>
    </lineage>
</organism>
<sequence length="163" mass="18392">MDVIHEKRFACSTKSKLRDAPVSHELPVDNFNGYHASPETSGRCHFLTRDLTKSFDKKDKNEIKKEESNPCPSRITRETILLSRFTANEGGNGNRSLQNLFWKFEIGTSAEIKFRSRMDTNKCMAKLGLKSVFALLSLFEGGGADDFLTAAERSDKEVGTNYF</sequence>
<comment type="caution">
    <text evidence="1">The sequence shown here is derived from an EMBL/GenBank/DDBJ whole genome shotgun (WGS) entry which is preliminary data.</text>
</comment>
<name>A0A8T0FSX9_ARGBR</name>
<dbReference type="EMBL" id="JABXBU010000003">
    <property type="protein sequence ID" value="KAF8793415.1"/>
    <property type="molecule type" value="Genomic_DNA"/>
</dbReference>
<evidence type="ECO:0000313" key="2">
    <source>
        <dbReference type="Proteomes" id="UP000807504"/>
    </source>
</evidence>
<accession>A0A8T0FSX9</accession>
<dbReference type="Proteomes" id="UP000807504">
    <property type="component" value="Unassembled WGS sequence"/>
</dbReference>
<dbReference type="AlphaFoldDB" id="A0A8T0FSX9"/>
<evidence type="ECO:0000313" key="1">
    <source>
        <dbReference type="EMBL" id="KAF8793415.1"/>
    </source>
</evidence>
<protein>
    <submittedName>
        <fullName evidence="1">Uncharacterized protein</fullName>
    </submittedName>
</protein>
<reference evidence="1" key="2">
    <citation type="submission" date="2020-06" db="EMBL/GenBank/DDBJ databases">
        <authorList>
            <person name="Sheffer M."/>
        </authorList>
    </citation>
    <scope>NUCLEOTIDE SEQUENCE</scope>
</reference>
<gene>
    <name evidence="1" type="ORF">HNY73_004897</name>
</gene>
<reference evidence="1" key="1">
    <citation type="journal article" date="2020" name="bioRxiv">
        <title>Chromosome-level reference genome of the European wasp spider Argiope bruennichi: a resource for studies on range expansion and evolutionary adaptation.</title>
        <authorList>
            <person name="Sheffer M.M."/>
            <person name="Hoppe A."/>
            <person name="Krehenwinkel H."/>
            <person name="Uhl G."/>
            <person name="Kuss A.W."/>
            <person name="Jensen L."/>
            <person name="Jensen C."/>
            <person name="Gillespie R.G."/>
            <person name="Hoff K.J."/>
            <person name="Prost S."/>
        </authorList>
    </citation>
    <scope>NUCLEOTIDE SEQUENCE</scope>
</reference>
<keyword evidence="2" id="KW-1185">Reference proteome</keyword>